<dbReference type="EMBL" id="AMCI01000504">
    <property type="protein sequence ID" value="EJX08932.1"/>
    <property type="molecule type" value="Genomic_DNA"/>
</dbReference>
<organism evidence="1">
    <name type="scientific">gut metagenome</name>
    <dbReference type="NCBI Taxonomy" id="749906"/>
    <lineage>
        <taxon>unclassified sequences</taxon>
        <taxon>metagenomes</taxon>
        <taxon>organismal metagenomes</taxon>
    </lineage>
</organism>
<reference evidence="1" key="1">
    <citation type="journal article" date="2012" name="PLoS ONE">
        <title>Gene sets for utilization of primary and secondary nutrition supplies in the distal gut of endangered iberian lynx.</title>
        <authorList>
            <person name="Alcaide M."/>
            <person name="Messina E."/>
            <person name="Richter M."/>
            <person name="Bargiela R."/>
            <person name="Peplies J."/>
            <person name="Huws S.A."/>
            <person name="Newbold C.J."/>
            <person name="Golyshin P.N."/>
            <person name="Simon M.A."/>
            <person name="Lopez G."/>
            <person name="Yakimov M.M."/>
            <person name="Ferrer M."/>
        </authorList>
    </citation>
    <scope>NUCLEOTIDE SEQUENCE</scope>
</reference>
<accession>J9GLX3</accession>
<protein>
    <submittedName>
        <fullName evidence="1">Secreted protein</fullName>
    </submittedName>
</protein>
<gene>
    <name evidence="1" type="ORF">EVA_02956</name>
</gene>
<comment type="caution">
    <text evidence="1">The sequence shown here is derived from an EMBL/GenBank/DDBJ whole genome shotgun (WGS) entry which is preliminary data.</text>
</comment>
<name>J9GLX3_9ZZZZ</name>
<dbReference type="AlphaFoldDB" id="J9GLX3"/>
<proteinExistence type="predicted"/>
<evidence type="ECO:0000313" key="1">
    <source>
        <dbReference type="EMBL" id="EJX08932.1"/>
    </source>
</evidence>
<sequence length="67" mass="6520">MVLGAATVVQIAGVAAMIAASVTALIAASVTGAEALVSGSFFGCAERAFAIHCAFRASSVGGLLFTD</sequence>